<dbReference type="GO" id="GO:0000166">
    <property type="term" value="F:nucleotide binding"/>
    <property type="evidence" value="ECO:0007669"/>
    <property type="project" value="InterPro"/>
</dbReference>
<dbReference type="AlphaFoldDB" id="A0A6N7XGI1"/>
<evidence type="ECO:0000259" key="4">
    <source>
        <dbReference type="Pfam" id="PF22725"/>
    </source>
</evidence>
<accession>A0A6N7XGI1</accession>
<dbReference type="Gene3D" id="3.40.50.720">
    <property type="entry name" value="NAD(P)-binding Rossmann-like Domain"/>
    <property type="match status" value="1"/>
</dbReference>
<name>A0A6N7XGI1_9FIRM</name>
<dbReference type="SUPFAM" id="SSF51735">
    <property type="entry name" value="NAD(P)-binding Rossmann-fold domains"/>
    <property type="match status" value="1"/>
</dbReference>
<keyword evidence="2" id="KW-0560">Oxidoreductase</keyword>
<dbReference type="PANTHER" id="PTHR22604:SF105">
    <property type="entry name" value="TRANS-1,2-DIHYDROBENZENE-1,2-DIOL DEHYDROGENASE"/>
    <property type="match status" value="1"/>
</dbReference>
<evidence type="ECO:0000313" key="5">
    <source>
        <dbReference type="EMBL" id="MST62494.1"/>
    </source>
</evidence>
<comment type="caution">
    <text evidence="5">The sequence shown here is derived from an EMBL/GenBank/DDBJ whole genome shotgun (WGS) entry which is preliminary data.</text>
</comment>
<organism evidence="5 6">
    <name type="scientific">Peptostreptococcus porci</name>
    <dbReference type="NCBI Taxonomy" id="2652282"/>
    <lineage>
        <taxon>Bacteria</taxon>
        <taxon>Bacillati</taxon>
        <taxon>Bacillota</taxon>
        <taxon>Clostridia</taxon>
        <taxon>Peptostreptococcales</taxon>
        <taxon>Peptostreptococcaceae</taxon>
        <taxon>Peptostreptococcus</taxon>
    </lineage>
</organism>
<dbReference type="SUPFAM" id="SSF55347">
    <property type="entry name" value="Glyceraldehyde-3-phosphate dehydrogenase-like, C-terminal domain"/>
    <property type="match status" value="1"/>
</dbReference>
<dbReference type="InterPro" id="IPR036291">
    <property type="entry name" value="NAD(P)-bd_dom_sf"/>
</dbReference>
<dbReference type="Pfam" id="PF22725">
    <property type="entry name" value="GFO_IDH_MocA_C3"/>
    <property type="match status" value="1"/>
</dbReference>
<dbReference type="EMBL" id="VUNE01000003">
    <property type="protein sequence ID" value="MST62494.1"/>
    <property type="molecule type" value="Genomic_DNA"/>
</dbReference>
<dbReference type="PANTHER" id="PTHR22604">
    <property type="entry name" value="OXIDOREDUCTASES"/>
    <property type="match status" value="1"/>
</dbReference>
<proteinExistence type="inferred from homology"/>
<dbReference type="InterPro" id="IPR000683">
    <property type="entry name" value="Gfo/Idh/MocA-like_OxRdtase_N"/>
</dbReference>
<dbReference type="Gene3D" id="3.30.360.10">
    <property type="entry name" value="Dihydrodipicolinate Reductase, domain 2"/>
    <property type="match status" value="1"/>
</dbReference>
<gene>
    <name evidence="5" type="ORF">FYJ71_05895</name>
</gene>
<dbReference type="GO" id="GO:0016491">
    <property type="term" value="F:oxidoreductase activity"/>
    <property type="evidence" value="ECO:0007669"/>
    <property type="project" value="UniProtKB-KW"/>
</dbReference>
<evidence type="ECO:0000256" key="2">
    <source>
        <dbReference type="ARBA" id="ARBA00023002"/>
    </source>
</evidence>
<dbReference type="Proteomes" id="UP000440713">
    <property type="component" value="Unassembled WGS sequence"/>
</dbReference>
<keyword evidence="6" id="KW-1185">Reference proteome</keyword>
<evidence type="ECO:0000313" key="6">
    <source>
        <dbReference type="Proteomes" id="UP000440713"/>
    </source>
</evidence>
<evidence type="ECO:0000259" key="3">
    <source>
        <dbReference type="Pfam" id="PF01408"/>
    </source>
</evidence>
<comment type="similarity">
    <text evidence="1">Belongs to the Gfo/Idh/MocA family.</text>
</comment>
<feature type="domain" description="Gfo/Idh/MocA-like oxidoreductase N-terminal" evidence="3">
    <location>
        <begin position="8"/>
        <end position="121"/>
    </location>
</feature>
<reference evidence="5 6" key="1">
    <citation type="submission" date="2019-08" db="EMBL/GenBank/DDBJ databases">
        <title>In-depth cultivation of the pig gut microbiome towards novel bacterial diversity and tailored functional studies.</title>
        <authorList>
            <person name="Wylensek D."/>
            <person name="Hitch T.C.A."/>
            <person name="Clavel T."/>
        </authorList>
    </citation>
    <scope>NUCLEOTIDE SEQUENCE [LARGE SCALE GENOMIC DNA]</scope>
    <source>
        <strain evidence="5 6">WCA-SAB-591-4A-A</strain>
    </source>
</reference>
<sequence length="326" mass="37457">MNKSRYTWGVIGCGTIANEFAVAMQKCGNNIYGVYNRTSESAKKFAEKYNIDRVYNNEIELLNDEKIEVVYISTPHNKHIEYIRNALKNGKHVLCEKAITLNSNELSEAIEIAKSKNLILAEAMTIYHMPLYQKLEELINTGNLGKLSLIQANFGSFKEYDMKNRFFSMDTAGGALLDIGVYALSLTRNFMDFSNIEMKSFVKKAESGVDENASIILKNDKDELANITISLHSKQPKRVVIVFEKGYIEIYDYPRSDKATITYTEDSSIEKIELGNSEYALKYEIENMEMSIKNSKNMMKLDHTFDVMKIMTDLRKEWGLYYPEEQ</sequence>
<dbReference type="RefSeq" id="WP_154537887.1">
    <property type="nucleotide sequence ID" value="NZ_JAXFFP010000009.1"/>
</dbReference>
<feature type="domain" description="GFO/IDH/MocA-like oxidoreductase" evidence="4">
    <location>
        <begin position="132"/>
        <end position="249"/>
    </location>
</feature>
<dbReference type="InterPro" id="IPR055170">
    <property type="entry name" value="GFO_IDH_MocA-like_dom"/>
</dbReference>
<protein>
    <submittedName>
        <fullName evidence="5">Gfo/Idh/MocA family oxidoreductase</fullName>
    </submittedName>
</protein>
<evidence type="ECO:0000256" key="1">
    <source>
        <dbReference type="ARBA" id="ARBA00010928"/>
    </source>
</evidence>
<dbReference type="Pfam" id="PF01408">
    <property type="entry name" value="GFO_IDH_MocA"/>
    <property type="match status" value="1"/>
</dbReference>
<dbReference type="InterPro" id="IPR050984">
    <property type="entry name" value="Gfo/Idh/MocA_domain"/>
</dbReference>